<evidence type="ECO:0000313" key="2">
    <source>
        <dbReference type="Proteomes" id="UP000254939"/>
    </source>
</evidence>
<proteinExistence type="predicted"/>
<dbReference type="AlphaFoldDB" id="A0A370KQ41"/>
<dbReference type="EMBL" id="NAAC01000015">
    <property type="protein sequence ID" value="RDJ11462.1"/>
    <property type="molecule type" value="Genomic_DNA"/>
</dbReference>
<accession>A0A370KQ41</accession>
<dbReference type="Proteomes" id="UP000254939">
    <property type="component" value="Unassembled WGS sequence"/>
</dbReference>
<comment type="caution">
    <text evidence="1">The sequence shown here is derived from an EMBL/GenBank/DDBJ whole genome shotgun (WGS) entry which is preliminary data.</text>
</comment>
<reference evidence="1 2" key="1">
    <citation type="submission" date="2017-03" db="EMBL/GenBank/DDBJ databases">
        <title>Genome analysis of Rhizobial strains effectives or ineffectives for nitrogen fixation isolated from bean seeds.</title>
        <authorList>
            <person name="Peralta H."/>
            <person name="Aguilar-Vera A."/>
            <person name="Mora Y."/>
            <person name="Vargas-Lagunas C."/>
            <person name="Girard L."/>
            <person name="Mora J."/>
        </authorList>
    </citation>
    <scope>NUCLEOTIDE SEQUENCE [LARGE SCALE GENOMIC DNA]</scope>
    <source>
        <strain evidence="1 2">CCGM3</strain>
    </source>
</reference>
<sequence>MLQSGVDTRTLNDALPFRVLANGGPQARFVIDEITTIRRASDAKASTSWPGTYSFDVLRPECRNTCSRKRLLGAKDGDGLATSAVNPRVLIRFAYYNADQAWPFGLIRE</sequence>
<organism evidence="1 2">
    <name type="scientific">Rhizobium grahamii</name>
    <dbReference type="NCBI Taxonomy" id="1120045"/>
    <lineage>
        <taxon>Bacteria</taxon>
        <taxon>Pseudomonadati</taxon>
        <taxon>Pseudomonadota</taxon>
        <taxon>Alphaproteobacteria</taxon>
        <taxon>Hyphomicrobiales</taxon>
        <taxon>Rhizobiaceae</taxon>
        <taxon>Rhizobium/Agrobacterium group</taxon>
        <taxon>Rhizobium</taxon>
    </lineage>
</organism>
<protein>
    <submittedName>
        <fullName evidence="1">Uncharacterized protein</fullName>
    </submittedName>
</protein>
<name>A0A370KQ41_9HYPH</name>
<evidence type="ECO:0000313" key="1">
    <source>
        <dbReference type="EMBL" id="RDJ11462.1"/>
    </source>
</evidence>
<gene>
    <name evidence="1" type="ORF">B5K06_14395</name>
</gene>